<keyword evidence="2" id="KW-0732">Signal</keyword>
<evidence type="ECO:0000313" key="4">
    <source>
        <dbReference type="Proteomes" id="UP000270094"/>
    </source>
</evidence>
<feature type="compositionally biased region" description="Acidic residues" evidence="1">
    <location>
        <begin position="1072"/>
        <end position="1086"/>
    </location>
</feature>
<evidence type="ECO:0000256" key="1">
    <source>
        <dbReference type="SAM" id="MobiDB-lite"/>
    </source>
</evidence>
<feature type="compositionally biased region" description="Polar residues" evidence="1">
    <location>
        <begin position="1208"/>
        <end position="1220"/>
    </location>
</feature>
<name>A0A3P7K1K1_STRVU</name>
<gene>
    <name evidence="3" type="ORF">SVUK_LOCUS23</name>
</gene>
<dbReference type="Proteomes" id="UP000270094">
    <property type="component" value="Unassembled WGS sequence"/>
</dbReference>
<proteinExistence type="predicted"/>
<feature type="compositionally biased region" description="Basic and acidic residues" evidence="1">
    <location>
        <begin position="1036"/>
        <end position="1050"/>
    </location>
</feature>
<feature type="region of interest" description="Disordered" evidence="1">
    <location>
        <begin position="849"/>
        <end position="872"/>
    </location>
</feature>
<evidence type="ECO:0000313" key="3">
    <source>
        <dbReference type="EMBL" id="VDM65025.1"/>
    </source>
</evidence>
<feature type="compositionally biased region" description="Acidic residues" evidence="1">
    <location>
        <begin position="1194"/>
        <end position="1203"/>
    </location>
</feature>
<feature type="region of interest" description="Disordered" evidence="1">
    <location>
        <begin position="911"/>
        <end position="987"/>
    </location>
</feature>
<sequence length="1346" mass="151754">MASWPHIIAVGTHFAHCYLLHFQLAEQNAENGHAPVTVKLTDGPFHSGNDLVYTSVDPCTGHSFSKKLPLETVHVTCISFLEKSRTILVGFSFGGIMTISLTTSPTIDPLMYPCGAAVKFIATLEPDDDPRSHLWFFVAYGTTKAKPLQLALYEVMFPDEEALPLNERTWNKPVFAIKLVIPFHNSTRWVSAQTLVRDRAELRSNDDSTRDSFKFGSDKDRSLMFFSYIGKDRHGNSLKGGLFDLNAYYYKRLVQVIAHDGTAAQQCAFLSTVHPIPISHKEKDYSLVKDVAVDTSCITRFVSNISDADQMFYPSAFEIGVVHVAGAKKCYQLTLPSLPNQMKSFRIKLKLYSQIASSIVEVSTLPVFVYQGIELLSTICADLEMHITDATSASAWLTALGFPRKQVGGTEQYANLCYILHTLISHQRGISIVHFIKHSESTELRHLIASWIWEEVDRASKKMHETIEPLFARFSAPLSPTGQKSLAHVHDVFVAGVQILRELISTGEREQDQTKEYITSLEAQRFATENLKSYSSVIHQLIRSRILPVAEDREIRLAMEEALEERRVKASGQQLYIDKLVTRMQRKSPGEPFWLAEGLKWYPPALLNLLGPILLLNIPAKWKGQLLAYYLFDYTNCKKVNGNIPCSPFDLFDHVTKQMHGLLGMKKEELWSLYKFWRADAGMPLSENEENEQCSPRKRLSHDVEIKQIMSIPRPLTLAEEEKLQSLLKSVRYGEFVWQCYLARCKKFDEFKELIVPSNESNEFILEYQQLLPVVRMLRRSKRLSPLTQISWPSEMKQTIENFEQEWRSSLGWYDTGIPIPSRGKTPKSLNIKRQYNTDGLLSRKRNATTTLQQMNLTSPQTSTESDKTTSTAKRALLDFSEDDTTSLPKNIPATTLNTITDILRTPQARARAAAQAESQRKWIEKTPEAEFQKPVPRSILKSARAASERAASPSRNRLQFDLPSSSQSSVVQTSPSSTGPEQLDKMAQPNFDESFDYDENLESSATAEECVVVEPEEFAPYVSPSSSVEILEEPVATRDSDSVLERSIEVQDEEESDADMEEVDGSAVTVEEQDDEEDGLEAQEPEEIAVLKAVGQQLKRKNKEMYVSHPVIEELVEEPVEEQHIEQQDEEEEIDECEKVHPSKNIVHYVAVEQQEEEEGGSNPAPVVETVSEQIEKQDEEEQFVDERLSYIEQEEQDDDDSPMFASPSNLESSSSYKSQDGGLQAPAINKICYESIIERTSDNATIAEPTANGDEGVGHVTRSIRIQSQFDDEVEITEVHDEYDEDAAVLASGDYATPTERIQSVTVPSNLNGGTSTDGHIKLVDYSLHESTFESTPNPTKSQK</sequence>
<dbReference type="EMBL" id="UYYB01000026">
    <property type="protein sequence ID" value="VDM65025.1"/>
    <property type="molecule type" value="Genomic_DNA"/>
</dbReference>
<feature type="region of interest" description="Disordered" evidence="1">
    <location>
        <begin position="1121"/>
        <end position="1224"/>
    </location>
</feature>
<feature type="compositionally biased region" description="Acidic residues" evidence="1">
    <location>
        <begin position="1051"/>
        <end position="1065"/>
    </location>
</feature>
<dbReference type="OrthoDB" id="20729at2759"/>
<accession>A0A3P7K1K1</accession>
<organism evidence="3 4">
    <name type="scientific">Strongylus vulgaris</name>
    <name type="common">Blood worm</name>
    <dbReference type="NCBI Taxonomy" id="40348"/>
    <lineage>
        <taxon>Eukaryota</taxon>
        <taxon>Metazoa</taxon>
        <taxon>Ecdysozoa</taxon>
        <taxon>Nematoda</taxon>
        <taxon>Chromadorea</taxon>
        <taxon>Rhabditida</taxon>
        <taxon>Rhabditina</taxon>
        <taxon>Rhabditomorpha</taxon>
        <taxon>Strongyloidea</taxon>
        <taxon>Strongylidae</taxon>
        <taxon>Strongylus</taxon>
    </lineage>
</organism>
<feature type="compositionally biased region" description="Basic and acidic residues" evidence="1">
    <location>
        <begin position="919"/>
        <end position="932"/>
    </location>
</feature>
<keyword evidence="4" id="KW-1185">Reference proteome</keyword>
<feature type="non-terminal residue" evidence="3">
    <location>
        <position position="1346"/>
    </location>
</feature>
<feature type="compositionally biased region" description="Low complexity" evidence="1">
    <location>
        <begin position="943"/>
        <end position="979"/>
    </location>
</feature>
<feature type="region of interest" description="Disordered" evidence="1">
    <location>
        <begin position="1023"/>
        <end position="1086"/>
    </location>
</feature>
<protein>
    <recommendedName>
        <fullName evidence="5">ELYS beta-propeller domain-containing protein</fullName>
    </recommendedName>
</protein>
<evidence type="ECO:0008006" key="5">
    <source>
        <dbReference type="Google" id="ProtNLM"/>
    </source>
</evidence>
<reference evidence="3 4" key="1">
    <citation type="submission" date="2018-11" db="EMBL/GenBank/DDBJ databases">
        <authorList>
            <consortium name="Pathogen Informatics"/>
        </authorList>
    </citation>
    <scope>NUCLEOTIDE SEQUENCE [LARGE SCALE GENOMIC DNA]</scope>
</reference>
<feature type="chain" id="PRO_5018330304" description="ELYS beta-propeller domain-containing protein" evidence="2">
    <location>
        <begin position="18"/>
        <end position="1346"/>
    </location>
</feature>
<feature type="signal peptide" evidence="2">
    <location>
        <begin position="1"/>
        <end position="17"/>
    </location>
</feature>
<evidence type="ECO:0000256" key="2">
    <source>
        <dbReference type="SAM" id="SignalP"/>
    </source>
</evidence>